<feature type="domain" description="Glycosyltransferase N-terminal" evidence="9">
    <location>
        <begin position="12"/>
        <end position="56"/>
    </location>
</feature>
<evidence type="ECO:0000256" key="3">
    <source>
        <dbReference type="ARBA" id="ARBA00022679"/>
    </source>
</evidence>
<comment type="catalytic activity">
    <reaction evidence="5">
        <text>an anthocyanidin 3-O-beta-D-glucoside + UDP-alpha-D-glucose = an anthocyanidin 3,5-di-O-beta-D-glucoside + UDP + 2 H(+)</text>
        <dbReference type="Rhea" id="RHEA:35423"/>
        <dbReference type="ChEBI" id="CHEBI:15378"/>
        <dbReference type="ChEBI" id="CHEBI:16307"/>
        <dbReference type="ChEBI" id="CHEBI:57503"/>
        <dbReference type="ChEBI" id="CHEBI:58223"/>
        <dbReference type="ChEBI" id="CHEBI:58885"/>
        <dbReference type="EC" id="2.4.1.298"/>
    </reaction>
</comment>
<evidence type="ECO:0000256" key="7">
    <source>
        <dbReference type="RuleBase" id="RU003718"/>
    </source>
</evidence>
<dbReference type="CDD" id="cd03784">
    <property type="entry name" value="GT1_Gtf-like"/>
    <property type="match status" value="1"/>
</dbReference>
<reference evidence="10 11" key="1">
    <citation type="submission" date="2024-12" db="EMBL/GenBank/DDBJ databases">
        <title>The unique morphological basis and parallel evolutionary history of personate flowers in Penstemon.</title>
        <authorList>
            <person name="Depatie T.H."/>
            <person name="Wessinger C.A."/>
        </authorList>
    </citation>
    <scope>NUCLEOTIDE SEQUENCE [LARGE SCALE GENOMIC DNA]</scope>
    <source>
        <strain evidence="10">WTNN_2</strain>
        <tissue evidence="10">Leaf</tissue>
    </source>
</reference>
<evidence type="ECO:0000259" key="9">
    <source>
        <dbReference type="Pfam" id="PF26168"/>
    </source>
</evidence>
<evidence type="ECO:0000256" key="1">
    <source>
        <dbReference type="ARBA" id="ARBA00004935"/>
    </source>
</evidence>
<dbReference type="PANTHER" id="PTHR11926:SF1560">
    <property type="entry name" value="UDP-GLYCOSYLTRANSFERASE 74E1-RELATED"/>
    <property type="match status" value="1"/>
</dbReference>
<sequence>METQEISTKSHILAIPFPLQGHINPMIQLCKRLVSKTINVTLVTTASISKSIQIQATNNLINIETVPDSTINENEHLDIYEVFIQSFKASITTGLPEIIQKQNRNSVFHYKAILYDSLIPWTLDIAREQGLKGAVLFTQPCTVCSVFYHLGKGTLEIPHDENTEVSLPSMPVLRLKDLPSHVYDMSSYPSLLRLLIDQFSTFEKADWRLFNTFDKLEDEILKWMANQYPILTIGPMIPSMYIDKRLQGNYDYGLSFFKPNSDESCMKWLDTKEDHSVIYISFGSLINLVEKQMNELYKGLINTGYNFLWVVKDPKESKLPQDFISNHPTEQGLIVNWCAQLEVLSHRAIGCFITHCGWNSTLEALSLGVPMVAMPQWADQTTNAKLIADVWGVGVRVKSDENGIISREEIVACVKNVMEGERGIEMRRNAMNLKDLAIESVGEGGSSDKNVTDFVMELLSS</sequence>
<dbReference type="EMBL" id="JBJXBP010000002">
    <property type="protein sequence ID" value="KAL3846251.1"/>
    <property type="molecule type" value="Genomic_DNA"/>
</dbReference>
<dbReference type="PANTHER" id="PTHR11926">
    <property type="entry name" value="GLUCOSYL/GLUCURONOSYL TRANSFERASES"/>
    <property type="match status" value="1"/>
</dbReference>
<protein>
    <recommendedName>
        <fullName evidence="8">Glycosyltransferase</fullName>
        <ecNumber evidence="8">2.4.1.-</ecNumber>
    </recommendedName>
</protein>
<evidence type="ECO:0000256" key="5">
    <source>
        <dbReference type="ARBA" id="ARBA00050360"/>
    </source>
</evidence>
<dbReference type="InterPro" id="IPR002213">
    <property type="entry name" value="UDP_glucos_trans"/>
</dbReference>
<evidence type="ECO:0000313" key="10">
    <source>
        <dbReference type="EMBL" id="KAL3846251.1"/>
    </source>
</evidence>
<keyword evidence="11" id="KW-1185">Reference proteome</keyword>
<proteinExistence type="inferred from homology"/>
<evidence type="ECO:0000256" key="6">
    <source>
        <dbReference type="ARBA" id="ARBA00056922"/>
    </source>
</evidence>
<accession>A0ABD3UBF1</accession>
<organism evidence="10 11">
    <name type="scientific">Penstemon smallii</name>
    <dbReference type="NCBI Taxonomy" id="265156"/>
    <lineage>
        <taxon>Eukaryota</taxon>
        <taxon>Viridiplantae</taxon>
        <taxon>Streptophyta</taxon>
        <taxon>Embryophyta</taxon>
        <taxon>Tracheophyta</taxon>
        <taxon>Spermatophyta</taxon>
        <taxon>Magnoliopsida</taxon>
        <taxon>eudicotyledons</taxon>
        <taxon>Gunneridae</taxon>
        <taxon>Pentapetalae</taxon>
        <taxon>asterids</taxon>
        <taxon>lamiids</taxon>
        <taxon>Lamiales</taxon>
        <taxon>Plantaginaceae</taxon>
        <taxon>Cheloneae</taxon>
        <taxon>Penstemon</taxon>
    </lineage>
</organism>
<evidence type="ECO:0000313" key="11">
    <source>
        <dbReference type="Proteomes" id="UP001634393"/>
    </source>
</evidence>
<dbReference type="InterPro" id="IPR058980">
    <property type="entry name" value="Glyco_transf_N"/>
</dbReference>
<keyword evidence="7" id="KW-0328">Glycosyltransferase</keyword>
<comment type="function">
    <text evidence="6">Catalyzes the glucosylation at the O-5 position of anthocyanidin 3-glucosides to form anthocyanidin 3,5-di-O-glucosides using UDP-glucose as sugar donor. Anthocyanidin 3,5-di-O-glucosides are molecules that are responsible for pigmentation. Also acts on anthocyanidin 3-O-(6-O-malonylglucoside). Much less active with hydroxycinnamoylglucose derivatives. No activity in the absence of the 3-O-glucoside group.</text>
</comment>
<dbReference type="GO" id="GO:0102816">
    <property type="term" value="F:UDP-D-glucose:delphinidin 3-O-glucosyl-5-O-caffeoylglucoside -O-beta-D-glucosyltransferase activity"/>
    <property type="evidence" value="ECO:0007669"/>
    <property type="project" value="UniProtKB-EC"/>
</dbReference>
<dbReference type="Gene3D" id="3.40.50.2000">
    <property type="entry name" value="Glycogen Phosphorylase B"/>
    <property type="match status" value="2"/>
</dbReference>
<dbReference type="Pfam" id="PF26168">
    <property type="entry name" value="Glyco_transf_N"/>
    <property type="match status" value="1"/>
</dbReference>
<dbReference type="InterPro" id="IPR035595">
    <property type="entry name" value="UDP_glycos_trans_CS"/>
</dbReference>
<keyword evidence="3 7" id="KW-0808">Transferase</keyword>
<dbReference type="FunFam" id="3.40.50.2000:FF:000019">
    <property type="entry name" value="Glycosyltransferase"/>
    <property type="match status" value="1"/>
</dbReference>
<comment type="caution">
    <text evidence="10">The sequence shown here is derived from an EMBL/GenBank/DDBJ whole genome shotgun (WGS) entry which is preliminary data.</text>
</comment>
<evidence type="ECO:0000256" key="8">
    <source>
        <dbReference type="RuleBase" id="RU362057"/>
    </source>
</evidence>
<dbReference type="AlphaFoldDB" id="A0ABD3UBF1"/>
<comment type="similarity">
    <text evidence="2 7">Belongs to the UDP-glycosyltransferase family.</text>
</comment>
<name>A0ABD3UBF1_9LAMI</name>
<keyword evidence="4" id="KW-0732">Signal</keyword>
<evidence type="ECO:0000256" key="2">
    <source>
        <dbReference type="ARBA" id="ARBA00009995"/>
    </source>
</evidence>
<dbReference type="Proteomes" id="UP001634393">
    <property type="component" value="Unassembled WGS sequence"/>
</dbReference>
<gene>
    <name evidence="10" type="ORF">ACJIZ3_003654</name>
</gene>
<dbReference type="SUPFAM" id="SSF53756">
    <property type="entry name" value="UDP-Glycosyltransferase/glycogen phosphorylase"/>
    <property type="match status" value="1"/>
</dbReference>
<evidence type="ECO:0000256" key="4">
    <source>
        <dbReference type="ARBA" id="ARBA00022729"/>
    </source>
</evidence>
<dbReference type="PROSITE" id="PS00375">
    <property type="entry name" value="UDPGT"/>
    <property type="match status" value="1"/>
</dbReference>
<dbReference type="Pfam" id="PF00201">
    <property type="entry name" value="UDPGT"/>
    <property type="match status" value="1"/>
</dbReference>
<dbReference type="EC" id="2.4.1.-" evidence="8"/>
<comment type="pathway">
    <text evidence="1">Pigment biosynthesis; anthocyanin biosynthesis.</text>
</comment>